<evidence type="ECO:0000256" key="2">
    <source>
        <dbReference type="PIRSR" id="PIRSR004976-51"/>
    </source>
</evidence>
<dbReference type="HOGENOM" id="CLU_026481_5_2_0"/>
<dbReference type="Pfam" id="PF01171">
    <property type="entry name" value="ATP_bind_3"/>
    <property type="match status" value="1"/>
</dbReference>
<dbReference type="EMBL" id="DF820479">
    <property type="protein sequence ID" value="GAK61402.1"/>
    <property type="molecule type" value="Genomic_DNA"/>
</dbReference>
<feature type="binding site" evidence="2">
    <location>
        <position position="139"/>
    </location>
    <ligand>
        <name>ATP</name>
        <dbReference type="ChEBI" id="CHEBI:30616"/>
    </ligand>
</feature>
<dbReference type="InterPro" id="IPR014729">
    <property type="entry name" value="Rossmann-like_a/b/a_fold"/>
</dbReference>
<proteinExistence type="predicted"/>
<evidence type="ECO:0000313" key="5">
    <source>
        <dbReference type="Proteomes" id="UP000030661"/>
    </source>
</evidence>
<feature type="binding site" evidence="2">
    <location>
        <position position="134"/>
    </location>
    <ligand>
        <name>ATP</name>
        <dbReference type="ChEBI" id="CHEBI:30616"/>
    </ligand>
</feature>
<keyword evidence="5" id="KW-1185">Reference proteome</keyword>
<organism evidence="4">
    <name type="scientific">Vecturithrix granuli</name>
    <dbReference type="NCBI Taxonomy" id="1499967"/>
    <lineage>
        <taxon>Bacteria</taxon>
        <taxon>Candidatus Moduliflexota</taxon>
        <taxon>Candidatus Vecturitrichia</taxon>
        <taxon>Candidatus Vecturitrichales</taxon>
        <taxon>Candidatus Vecturitrichaceae</taxon>
        <taxon>Candidatus Vecturithrix</taxon>
    </lineage>
</organism>
<feature type="domain" description="tRNA(Ile)-lysidine/2-thiocytidine synthase N-terminal" evidence="3">
    <location>
        <begin position="34"/>
        <end position="191"/>
    </location>
</feature>
<dbReference type="Gene3D" id="3.40.50.620">
    <property type="entry name" value="HUPs"/>
    <property type="match status" value="1"/>
</dbReference>
<name>A0A081C9Z7_VECG1</name>
<reference evidence="4" key="1">
    <citation type="journal article" date="2015" name="PeerJ">
        <title>First genomic representation of candidate bacterial phylum KSB3 points to enhanced environmental sensing as a trigger of wastewater bulking.</title>
        <authorList>
            <person name="Sekiguchi Y."/>
            <person name="Ohashi A."/>
            <person name="Parks D.H."/>
            <person name="Yamauchi T."/>
            <person name="Tyson G.W."/>
            <person name="Hugenholtz P."/>
        </authorList>
    </citation>
    <scope>NUCLEOTIDE SEQUENCE [LARGE SCALE GENOMIC DNA]</scope>
</reference>
<keyword evidence="2" id="KW-0067">ATP-binding</keyword>
<dbReference type="GO" id="GO:0008033">
    <property type="term" value="P:tRNA processing"/>
    <property type="evidence" value="ECO:0007669"/>
    <property type="project" value="InterPro"/>
</dbReference>
<feature type="binding site" evidence="2">
    <location>
        <begin position="38"/>
        <end position="40"/>
    </location>
    <ligand>
        <name>ATP</name>
        <dbReference type="ChEBI" id="CHEBI:30616"/>
    </ligand>
</feature>
<accession>A0A081C9Z7</accession>
<evidence type="ECO:0000259" key="3">
    <source>
        <dbReference type="Pfam" id="PF01171"/>
    </source>
</evidence>
<dbReference type="GO" id="GO:0005524">
    <property type="term" value="F:ATP binding"/>
    <property type="evidence" value="ECO:0007669"/>
    <property type="project" value="UniProtKB-KW"/>
</dbReference>
<evidence type="ECO:0000313" key="4">
    <source>
        <dbReference type="EMBL" id="GAK61402.1"/>
    </source>
</evidence>
<dbReference type="CDD" id="cd24138">
    <property type="entry name" value="TtcA-like"/>
    <property type="match status" value="1"/>
</dbReference>
<dbReference type="InterPro" id="IPR035107">
    <property type="entry name" value="tRNA_thiolation_TtcA_Ctu1"/>
</dbReference>
<dbReference type="PANTHER" id="PTHR43686:SF1">
    <property type="entry name" value="AMINOTRAN_5 DOMAIN-CONTAINING PROTEIN"/>
    <property type="match status" value="1"/>
</dbReference>
<dbReference type="PIRSF" id="PIRSF004976">
    <property type="entry name" value="ATPase_YdaO"/>
    <property type="match status" value="1"/>
</dbReference>
<keyword evidence="2" id="KW-0547">Nucleotide-binding</keyword>
<dbReference type="PANTHER" id="PTHR43686">
    <property type="entry name" value="SULFURTRANSFERASE-RELATED"/>
    <property type="match status" value="1"/>
</dbReference>
<dbReference type="SUPFAM" id="SSF52402">
    <property type="entry name" value="Adenine nucleotide alpha hydrolases-like"/>
    <property type="match status" value="1"/>
</dbReference>
<protein>
    <submittedName>
        <fullName evidence="4">PP-loop domain protein</fullName>
    </submittedName>
</protein>
<dbReference type="InterPro" id="IPR011063">
    <property type="entry name" value="TilS/TtcA_N"/>
</dbReference>
<feature type="binding site" evidence="2">
    <location>
        <position position="44"/>
    </location>
    <ligand>
        <name>ATP</name>
        <dbReference type="ChEBI" id="CHEBI:30616"/>
    </ligand>
</feature>
<keyword evidence="1" id="KW-0808">Transferase</keyword>
<evidence type="ECO:0000256" key="1">
    <source>
        <dbReference type="ARBA" id="ARBA00022679"/>
    </source>
</evidence>
<gene>
    <name evidence="4" type="ORF">U27_01302</name>
</gene>
<dbReference type="STRING" id="1499967.U27_01302"/>
<feature type="binding site" evidence="2">
    <location>
        <position position="68"/>
    </location>
    <ligand>
        <name>ATP</name>
        <dbReference type="ChEBI" id="CHEBI:30616"/>
    </ligand>
</feature>
<sequence>MNMRQEFQKNYQKWFGKDVLRAIKRYGLIEQGEKVCVALSGGKDSMTLLFILQYLKQFSYLDFDLSAVHIKIGEYETGVLRAICESFEIEYLEDRLLLEQRAPEKIRCYLCSRLKRGAISNVLRQHEIQKVAYGHHADDVAETFLMNLIQNRKLGSFSPKVEYANNPMILIRPMIYLGEATVQRIHQHIGLPVLDAPCPYANDNIRRQYKQSIQQLNTIFRIKAFSKNVVAALENLDETNIWSRLVKELS</sequence>
<dbReference type="AlphaFoldDB" id="A0A081C9Z7"/>
<dbReference type="Proteomes" id="UP000030661">
    <property type="component" value="Unassembled WGS sequence"/>
</dbReference>
<dbReference type="GO" id="GO:0016740">
    <property type="term" value="F:transferase activity"/>
    <property type="evidence" value="ECO:0007669"/>
    <property type="project" value="UniProtKB-KW"/>
</dbReference>
<dbReference type="eggNOG" id="COG0037">
    <property type="taxonomic scope" value="Bacteria"/>
</dbReference>